<organism evidence="2 3">
    <name type="scientific">Acaryochloris thomasi RCC1774</name>
    <dbReference type="NCBI Taxonomy" id="1764569"/>
    <lineage>
        <taxon>Bacteria</taxon>
        <taxon>Bacillati</taxon>
        <taxon>Cyanobacteriota</taxon>
        <taxon>Cyanophyceae</taxon>
        <taxon>Acaryochloridales</taxon>
        <taxon>Acaryochloridaceae</taxon>
        <taxon>Acaryochloris</taxon>
        <taxon>Acaryochloris thomasi</taxon>
    </lineage>
</organism>
<dbReference type="OrthoDB" id="9772814at2"/>
<dbReference type="InterPro" id="IPR002500">
    <property type="entry name" value="PAPS_reduct_dom"/>
</dbReference>
<keyword evidence="3" id="KW-1185">Reference proteome</keyword>
<accession>A0A2W1JG17</accession>
<feature type="domain" description="Phosphoadenosine phosphosulphate reductase" evidence="1">
    <location>
        <begin position="164"/>
        <end position="245"/>
    </location>
</feature>
<dbReference type="PANTHER" id="PTHR43196">
    <property type="entry name" value="SULFATE ADENYLYLTRANSFERASE SUBUNIT 2"/>
    <property type="match status" value="1"/>
</dbReference>
<protein>
    <recommendedName>
        <fullName evidence="1">Phosphoadenosine phosphosulphate reductase domain-containing protein</fullName>
    </recommendedName>
</protein>
<dbReference type="GO" id="GO:0003824">
    <property type="term" value="F:catalytic activity"/>
    <property type="evidence" value="ECO:0007669"/>
    <property type="project" value="InterPro"/>
</dbReference>
<name>A0A2W1JG17_9CYAN</name>
<sequence length="334" mass="37923">MNTQLELALNEPAALPPPEAYDRTVIAFSGGKDSLACVLWAIKAGCPNIELWHHDIDGREGSNLMDWPVTRSYCKAVADALELPIYFSWLEGGFEREMLREEQRKAPTWFEIPDGLQSTGGQSGKLGTRRKFPQVSGNLAVRWCSAYLKIDVCAIAITNQERFNHSKTLILSGERAEESPQRAKYEAFEPDRTDNRDGRSRRYVDRYRPIHHWCTAEVWSLIEEFCINPHPAYQLGWGRLSCMSCIFGSANQWASIRKIAPAHFERIAQYEERFNTTIQRTMSVRQLAERGTPYPEANNPELVALALNDKYEQPVIVSEWKPPAGAYGESNGPN</sequence>
<dbReference type="Pfam" id="PF01507">
    <property type="entry name" value="PAPS_reduct"/>
    <property type="match status" value="1"/>
</dbReference>
<proteinExistence type="predicted"/>
<dbReference type="AlphaFoldDB" id="A0A2W1JG17"/>
<gene>
    <name evidence="2" type="ORF">C1752_17187</name>
</gene>
<dbReference type="RefSeq" id="WP_110989269.1">
    <property type="nucleotide sequence ID" value="NZ_CAWNWM010000054.1"/>
</dbReference>
<evidence type="ECO:0000259" key="1">
    <source>
        <dbReference type="Pfam" id="PF01507"/>
    </source>
</evidence>
<dbReference type="Proteomes" id="UP000248857">
    <property type="component" value="Unassembled WGS sequence"/>
</dbReference>
<dbReference type="Gene3D" id="3.40.50.620">
    <property type="entry name" value="HUPs"/>
    <property type="match status" value="1"/>
</dbReference>
<dbReference type="InterPro" id="IPR050128">
    <property type="entry name" value="Sulfate_adenylyltrnsfr_sub2"/>
</dbReference>
<dbReference type="InterPro" id="IPR014729">
    <property type="entry name" value="Rossmann-like_a/b/a_fold"/>
</dbReference>
<evidence type="ECO:0000313" key="3">
    <source>
        <dbReference type="Proteomes" id="UP000248857"/>
    </source>
</evidence>
<comment type="caution">
    <text evidence="2">The sequence shown here is derived from an EMBL/GenBank/DDBJ whole genome shotgun (WGS) entry which is preliminary data.</text>
</comment>
<evidence type="ECO:0000313" key="2">
    <source>
        <dbReference type="EMBL" id="PZD70172.1"/>
    </source>
</evidence>
<dbReference type="PANTHER" id="PTHR43196:SF2">
    <property type="entry name" value="PHOSPHOADENOSINE PHOSPHOSULFATE REDUCTASE"/>
    <property type="match status" value="1"/>
</dbReference>
<reference evidence="2 3" key="1">
    <citation type="journal article" date="2018" name="Sci. Rep.">
        <title>A novel species of the marine cyanobacterium Acaryochloris with a unique pigment content and lifestyle.</title>
        <authorList>
            <person name="Partensky F."/>
            <person name="Six C."/>
            <person name="Ratin M."/>
            <person name="Garczarek L."/>
            <person name="Vaulot D."/>
            <person name="Probert I."/>
            <person name="Calteau A."/>
            <person name="Gourvil P."/>
            <person name="Marie D."/>
            <person name="Grebert T."/>
            <person name="Bouchier C."/>
            <person name="Le Panse S."/>
            <person name="Gachenot M."/>
            <person name="Rodriguez F."/>
            <person name="Garrido J.L."/>
        </authorList>
    </citation>
    <scope>NUCLEOTIDE SEQUENCE [LARGE SCALE GENOMIC DNA]</scope>
    <source>
        <strain evidence="2 3">RCC1774</strain>
    </source>
</reference>
<dbReference type="SUPFAM" id="SSF52402">
    <property type="entry name" value="Adenine nucleotide alpha hydrolases-like"/>
    <property type="match status" value="1"/>
</dbReference>
<dbReference type="EMBL" id="PQWO01000054">
    <property type="protein sequence ID" value="PZD70172.1"/>
    <property type="molecule type" value="Genomic_DNA"/>
</dbReference>